<feature type="transmembrane region" description="Helical" evidence="1">
    <location>
        <begin position="342"/>
        <end position="359"/>
    </location>
</feature>
<proteinExistence type="predicted"/>
<dbReference type="EMBL" id="QKXQ01000453">
    <property type="protein sequence ID" value="REH92824.1"/>
    <property type="molecule type" value="Genomic_DNA"/>
</dbReference>
<protein>
    <submittedName>
        <fullName evidence="2">MATE family efflux transporter</fullName>
    </submittedName>
</protein>
<dbReference type="Proteomes" id="UP000256562">
    <property type="component" value="Unassembled WGS sequence"/>
</dbReference>
<feature type="transmembrane region" description="Helical" evidence="1">
    <location>
        <begin position="12"/>
        <end position="29"/>
    </location>
</feature>
<evidence type="ECO:0000313" key="2">
    <source>
        <dbReference type="EMBL" id="REH92824.1"/>
    </source>
</evidence>
<dbReference type="AlphaFoldDB" id="A0A3E0IMS3"/>
<feature type="transmembrane region" description="Helical" evidence="1">
    <location>
        <begin position="404"/>
        <end position="423"/>
    </location>
</feature>
<feature type="transmembrane region" description="Helical" evidence="1">
    <location>
        <begin position="41"/>
        <end position="68"/>
    </location>
</feature>
<feature type="transmembrane region" description="Helical" evidence="1">
    <location>
        <begin position="380"/>
        <end position="398"/>
    </location>
</feature>
<accession>A0A3E0IMS3</accession>
<keyword evidence="1" id="KW-0472">Membrane</keyword>
<feature type="transmembrane region" description="Helical" evidence="1">
    <location>
        <begin position="230"/>
        <end position="258"/>
    </location>
</feature>
<dbReference type="InterPro" id="IPR002528">
    <property type="entry name" value="MATE_fam"/>
</dbReference>
<dbReference type="GO" id="GO:0042910">
    <property type="term" value="F:xenobiotic transmembrane transporter activity"/>
    <property type="evidence" value="ECO:0007669"/>
    <property type="project" value="InterPro"/>
</dbReference>
<evidence type="ECO:0000256" key="1">
    <source>
        <dbReference type="SAM" id="Phobius"/>
    </source>
</evidence>
<dbReference type="PANTHER" id="PTHR42925">
    <property type="entry name" value="MULTIDRUG AND TOXIN EFFLUX PROTEIN MATE FAMILY"/>
    <property type="match status" value="1"/>
</dbReference>
<dbReference type="GO" id="GO:0016020">
    <property type="term" value="C:membrane"/>
    <property type="evidence" value="ECO:0007669"/>
    <property type="project" value="InterPro"/>
</dbReference>
<name>A0A3E0IMS3_9STAP</name>
<dbReference type="GO" id="GO:0015297">
    <property type="term" value="F:antiporter activity"/>
    <property type="evidence" value="ECO:0007669"/>
    <property type="project" value="InterPro"/>
</dbReference>
<keyword evidence="1" id="KW-0812">Transmembrane</keyword>
<dbReference type="InterPro" id="IPR047135">
    <property type="entry name" value="YsiQ"/>
</dbReference>
<organism evidence="2 3">
    <name type="scientific">Staphylococcus felis</name>
    <dbReference type="NCBI Taxonomy" id="46127"/>
    <lineage>
        <taxon>Bacteria</taxon>
        <taxon>Bacillati</taxon>
        <taxon>Bacillota</taxon>
        <taxon>Bacilli</taxon>
        <taxon>Bacillales</taxon>
        <taxon>Staphylococcaceae</taxon>
        <taxon>Staphylococcus</taxon>
    </lineage>
</organism>
<evidence type="ECO:0000313" key="3">
    <source>
        <dbReference type="Proteomes" id="UP000256562"/>
    </source>
</evidence>
<comment type="caution">
    <text evidence="2">The sequence shown here is derived from an EMBL/GenBank/DDBJ whole genome shotgun (WGS) entry which is preliminary data.</text>
</comment>
<keyword evidence="1" id="KW-1133">Transmembrane helix</keyword>
<dbReference type="PANTHER" id="PTHR42925:SF1">
    <property type="entry name" value="VIRULENCE FACTOR MVIN"/>
    <property type="match status" value="1"/>
</dbReference>
<feature type="transmembrane region" description="Helical" evidence="1">
    <location>
        <begin position="156"/>
        <end position="180"/>
    </location>
</feature>
<feature type="transmembrane region" description="Helical" evidence="1">
    <location>
        <begin position="123"/>
        <end position="144"/>
    </location>
</feature>
<gene>
    <name evidence="2" type="ORF">DOS83_09870</name>
</gene>
<reference evidence="2 3" key="1">
    <citation type="journal article" date="2018" name="Vet. Microbiol.">
        <title>Characterisation of Staphylococcus felis isolated from cats using whole genome sequencing.</title>
        <authorList>
            <person name="Worthing K."/>
            <person name="Pang S."/>
            <person name="Trott D.J."/>
            <person name="Abraham S."/>
            <person name="Coombs G.W."/>
            <person name="Jordan D."/>
            <person name="McIntyre L."/>
            <person name="Davies M.R."/>
            <person name="Norris J."/>
        </authorList>
    </citation>
    <scope>NUCLEOTIDE SEQUENCE [LARGE SCALE GENOMIC DNA]</scope>
    <source>
        <strain evidence="2 3">F9</strain>
    </source>
</reference>
<dbReference type="Pfam" id="PF01554">
    <property type="entry name" value="MatE"/>
    <property type="match status" value="2"/>
</dbReference>
<dbReference type="OrthoDB" id="9806302at2"/>
<feature type="transmembrane region" description="Helical" evidence="1">
    <location>
        <begin position="89"/>
        <end position="111"/>
    </location>
</feature>
<feature type="transmembrane region" description="Helical" evidence="1">
    <location>
        <begin position="315"/>
        <end position="336"/>
    </location>
</feature>
<sequence length="446" mass="50484">MINVSKVRFNQIYVPILIEQLFMMLMNQADVMMLSAYDTKAIAVSGISTQMMTVLTFLITIVHVGVSIRLVHQKEHEVHAIKSEVYHSVTLNIVLSIGVCIVAMMSYHWILLFMQVPSSIFDLTYQFGMIFLVGFTMTTTQMLVGSLLRILGLAHIAAMTTVGINIINVILNGSILFIFTNWFESPILAVAIATLFSRFIGLIYGIYHLIKKYQPRLSYFKLKRYMSHKVIVLGLPGAGEQISYNVAQTIMTAFLIIMGTEVIAAKSLTVALSNLSFCVAMAYSLASQIYLGKFIARRKFNILSHHVYRGLRQNILRSVLIMSIVVIGFVIAGRYITSGEEVYHLTLFYLCLFVGLEPIRAMNNYMVDLLNVAGDVRYPVLINIVTTWCLLIPLSYLTAFTLGWGYIGMILMNMIEEGIRFILMMRRWQQGIWKSKLTQIGVRLDV</sequence>
<feature type="transmembrane region" description="Helical" evidence="1">
    <location>
        <begin position="186"/>
        <end position="210"/>
    </location>
</feature>
<dbReference type="RefSeq" id="WP_116094854.1">
    <property type="nucleotide sequence ID" value="NZ_QKXQ01000453.1"/>
</dbReference>
<feature type="transmembrane region" description="Helical" evidence="1">
    <location>
        <begin position="270"/>
        <end position="295"/>
    </location>
</feature>